<dbReference type="Gene3D" id="3.90.70.10">
    <property type="entry name" value="Cysteine proteinases"/>
    <property type="match status" value="1"/>
</dbReference>
<evidence type="ECO:0000256" key="4">
    <source>
        <dbReference type="ARBA" id="ARBA00022692"/>
    </source>
</evidence>
<feature type="transmembrane region" description="Helical" evidence="10">
    <location>
        <begin position="225"/>
        <end position="246"/>
    </location>
</feature>
<reference evidence="14" key="1">
    <citation type="submission" date="2019-11" db="EMBL/GenBank/DDBJ databases">
        <title>Microbial mats filling the niche in hypersaline microbial mats.</title>
        <authorList>
            <person name="Wong H.L."/>
            <person name="Macleod F.I."/>
            <person name="White R.A. III"/>
            <person name="Burns B.P."/>
        </authorList>
    </citation>
    <scope>NUCLEOTIDE SEQUENCE</scope>
    <source>
        <strain evidence="14">Rbin_158</strain>
    </source>
</reference>
<dbReference type="Gene3D" id="3.40.50.300">
    <property type="entry name" value="P-loop containing nucleotide triphosphate hydrolases"/>
    <property type="match status" value="1"/>
</dbReference>
<accession>A0A9D5JYP5</accession>
<keyword evidence="2" id="KW-0813">Transport</keyword>
<dbReference type="EMBL" id="WJJP01000574">
    <property type="protein sequence ID" value="MBD3326406.1"/>
    <property type="molecule type" value="Genomic_DNA"/>
</dbReference>
<dbReference type="GO" id="GO:0008233">
    <property type="term" value="F:peptidase activity"/>
    <property type="evidence" value="ECO:0007669"/>
    <property type="project" value="InterPro"/>
</dbReference>
<dbReference type="SMART" id="SM00382">
    <property type="entry name" value="AAA"/>
    <property type="match status" value="1"/>
</dbReference>
<keyword evidence="5" id="KW-0547">Nucleotide-binding</keyword>
<evidence type="ECO:0000256" key="5">
    <source>
        <dbReference type="ARBA" id="ARBA00022741"/>
    </source>
</evidence>
<evidence type="ECO:0000256" key="3">
    <source>
        <dbReference type="ARBA" id="ARBA00022475"/>
    </source>
</evidence>
<dbReference type="SUPFAM" id="SSF90123">
    <property type="entry name" value="ABC transporter transmembrane region"/>
    <property type="match status" value="1"/>
</dbReference>
<dbReference type="Pfam" id="PF00664">
    <property type="entry name" value="ABC_membrane"/>
    <property type="match status" value="1"/>
</dbReference>
<dbReference type="InterPro" id="IPR036640">
    <property type="entry name" value="ABC1_TM_sf"/>
</dbReference>
<keyword evidence="8 10" id="KW-1133">Transmembrane helix</keyword>
<evidence type="ECO:0000256" key="2">
    <source>
        <dbReference type="ARBA" id="ARBA00022448"/>
    </source>
</evidence>
<protein>
    <submittedName>
        <fullName evidence="14">NHLP family bacteriocin export ABC transporter peptidase/permease/ATPase subunit</fullName>
    </submittedName>
</protein>
<gene>
    <name evidence="14" type="ORF">GF339_17610</name>
</gene>
<dbReference type="GO" id="GO:0005886">
    <property type="term" value="C:plasma membrane"/>
    <property type="evidence" value="ECO:0007669"/>
    <property type="project" value="UniProtKB-SubCell"/>
</dbReference>
<dbReference type="PROSITE" id="PS50893">
    <property type="entry name" value="ABC_TRANSPORTER_2"/>
    <property type="match status" value="1"/>
</dbReference>
<dbReference type="Pfam" id="PF00005">
    <property type="entry name" value="ABC_tran"/>
    <property type="match status" value="1"/>
</dbReference>
<evidence type="ECO:0000313" key="14">
    <source>
        <dbReference type="EMBL" id="MBD3326406.1"/>
    </source>
</evidence>
<evidence type="ECO:0000256" key="8">
    <source>
        <dbReference type="ARBA" id="ARBA00022989"/>
    </source>
</evidence>
<keyword evidence="9 10" id="KW-0472">Membrane</keyword>
<evidence type="ECO:0000256" key="10">
    <source>
        <dbReference type="SAM" id="Phobius"/>
    </source>
</evidence>
<dbReference type="Gene3D" id="1.20.1560.10">
    <property type="entry name" value="ABC transporter type 1, transmembrane domain"/>
    <property type="match status" value="1"/>
</dbReference>
<dbReference type="InterPro" id="IPR027417">
    <property type="entry name" value="P-loop_NTPase"/>
</dbReference>
<feature type="domain" description="Peptidase C39" evidence="13">
    <location>
        <begin position="40"/>
        <end position="159"/>
    </location>
</feature>
<evidence type="ECO:0000256" key="6">
    <source>
        <dbReference type="ARBA" id="ARBA00022801"/>
    </source>
</evidence>
<dbReference type="PANTHER" id="PTHR43394:SF1">
    <property type="entry name" value="ATP-BINDING CASSETTE SUB-FAMILY B MEMBER 10, MITOCHONDRIAL"/>
    <property type="match status" value="1"/>
</dbReference>
<feature type="transmembrane region" description="Helical" evidence="10">
    <location>
        <begin position="299"/>
        <end position="320"/>
    </location>
</feature>
<dbReference type="GO" id="GO:0015421">
    <property type="term" value="F:ABC-type oligopeptide transporter activity"/>
    <property type="evidence" value="ECO:0007669"/>
    <property type="project" value="TreeGrafter"/>
</dbReference>
<dbReference type="SUPFAM" id="SSF52540">
    <property type="entry name" value="P-loop containing nucleoside triphosphate hydrolases"/>
    <property type="match status" value="1"/>
</dbReference>
<dbReference type="CDD" id="cd18569">
    <property type="entry name" value="ABC_6TM_NHLM_bacteriocin"/>
    <property type="match status" value="1"/>
</dbReference>
<dbReference type="PROSITE" id="PS50990">
    <property type="entry name" value="PEPTIDASE_C39"/>
    <property type="match status" value="1"/>
</dbReference>
<feature type="domain" description="ABC transmembrane type-1" evidence="12">
    <location>
        <begin position="192"/>
        <end position="471"/>
    </location>
</feature>
<feature type="domain" description="ABC transporter" evidence="11">
    <location>
        <begin position="513"/>
        <end position="746"/>
    </location>
</feature>
<dbReference type="InterPro" id="IPR005074">
    <property type="entry name" value="Peptidase_C39"/>
</dbReference>
<dbReference type="FunFam" id="3.40.50.300:FF:000299">
    <property type="entry name" value="ABC transporter ATP-binding protein/permease"/>
    <property type="match status" value="1"/>
</dbReference>
<proteinExistence type="predicted"/>
<keyword evidence="4 10" id="KW-0812">Transmembrane</keyword>
<dbReference type="Pfam" id="PF03412">
    <property type="entry name" value="Peptidase_C39"/>
    <property type="match status" value="1"/>
</dbReference>
<name>A0A9D5JYP5_9BACT</name>
<dbReference type="InterPro" id="IPR039421">
    <property type="entry name" value="Type_1_exporter"/>
</dbReference>
<dbReference type="AlphaFoldDB" id="A0A9D5JYP5"/>
<keyword evidence="7" id="KW-0067">ATP-binding</keyword>
<evidence type="ECO:0000259" key="12">
    <source>
        <dbReference type="PROSITE" id="PS50929"/>
    </source>
</evidence>
<keyword evidence="6" id="KW-0378">Hydrolase</keyword>
<dbReference type="PROSITE" id="PS50929">
    <property type="entry name" value="ABC_TM1F"/>
    <property type="match status" value="1"/>
</dbReference>
<feature type="transmembrane region" description="Helical" evidence="10">
    <location>
        <begin position="326"/>
        <end position="346"/>
    </location>
</feature>
<comment type="caution">
    <text evidence="14">The sequence shown here is derived from an EMBL/GenBank/DDBJ whole genome shotgun (WGS) entry which is preliminary data.</text>
</comment>
<dbReference type="PANTHER" id="PTHR43394">
    <property type="entry name" value="ATP-DEPENDENT PERMEASE MDL1, MITOCHONDRIAL"/>
    <property type="match status" value="1"/>
</dbReference>
<evidence type="ECO:0000256" key="9">
    <source>
        <dbReference type="ARBA" id="ARBA00023136"/>
    </source>
</evidence>
<evidence type="ECO:0000256" key="1">
    <source>
        <dbReference type="ARBA" id="ARBA00004651"/>
    </source>
</evidence>
<evidence type="ECO:0000256" key="7">
    <source>
        <dbReference type="ARBA" id="ARBA00022840"/>
    </source>
</evidence>
<sequence length="748" mass="83439">MKKNASDATDQSLAEQLLQQKPEKKRLWTNKKVNVPSILQMEAIECGAASLAMVLAYYGRYVPLETLRVDCGVNRDGSKASNVLKAARKYGLEAKGYRKEPGDLKEFRLPMIIFWNFNHFVVLTGMKGKKVYINDPAMGPRVLSYDEFDQSFTGVVLTFEPTPAFEKGGQKPSVMKALAKRLQGVKLALTYAMLAGLFLVIPGLVIPTFQKIFIDNILVEQMHGWLRPLLVAMGLTAIVKGLLVWLQQHYLLRSETKLALSWSAKFFRHVFRLPVAFFFQRQAGDVANRVQLNDQIAELLSGELATNMLNIIMIVFYAILMFQYDVVLTLLGISIALLNVVMLQYVSKKRVLLTQTLQQDHGKLIGTAMSGLQMIETLKATGSESDFFASWAGYQAKVLNSQQKLGKTTHVLNAVPPFLSQLNNIGILVLGGLRIMQGHLSMGELIAFQTLMSSFISPVNQMVNLGAKIQETTAGMNRLDDVFKHEPDYSFRKEPAPELRDEETEFSKLAGYLELKNVTFGYSHLEAPLIEGFSLSLRPGQRVALVGGSGSGKSTVAKLVTGLYQPWDGDIFFDGKPREAYPRRIMKNSLTAVDQEIFIFAGTVRENLTLWDRTVPEQQIVQAARDACIHYDIGARPGAYESEVEEGGQNFSGGQRQRLEIARALVNNPSLLILDEATSALDTKTEKTIDDNIRRRGCTTLVVAHRLSTIRDADEIIVLDKGKVVQRGTHEEMIQDPDSPYAKLIQSH</sequence>
<dbReference type="InterPro" id="IPR022514">
    <property type="entry name" value="NHPM_micro_ABC1"/>
</dbReference>
<dbReference type="GO" id="GO:0005524">
    <property type="term" value="F:ATP binding"/>
    <property type="evidence" value="ECO:0007669"/>
    <property type="project" value="UniProtKB-KW"/>
</dbReference>
<dbReference type="Proteomes" id="UP000649604">
    <property type="component" value="Unassembled WGS sequence"/>
</dbReference>
<dbReference type="GO" id="GO:0016887">
    <property type="term" value="F:ATP hydrolysis activity"/>
    <property type="evidence" value="ECO:0007669"/>
    <property type="project" value="InterPro"/>
</dbReference>
<dbReference type="InterPro" id="IPR003439">
    <property type="entry name" value="ABC_transporter-like_ATP-bd"/>
</dbReference>
<dbReference type="InterPro" id="IPR011527">
    <property type="entry name" value="ABC1_TM_dom"/>
</dbReference>
<comment type="subcellular location">
    <subcellularLocation>
        <location evidence="1">Cell membrane</location>
        <topology evidence="1">Multi-pass membrane protein</topology>
    </subcellularLocation>
</comment>
<evidence type="ECO:0000313" key="15">
    <source>
        <dbReference type="Proteomes" id="UP000649604"/>
    </source>
</evidence>
<dbReference type="GO" id="GO:0006508">
    <property type="term" value="P:proteolysis"/>
    <property type="evidence" value="ECO:0007669"/>
    <property type="project" value="InterPro"/>
</dbReference>
<dbReference type="InterPro" id="IPR003593">
    <property type="entry name" value="AAA+_ATPase"/>
</dbReference>
<dbReference type="NCBIfam" id="TIGR03796">
    <property type="entry name" value="NHLM_micro_ABC1"/>
    <property type="match status" value="1"/>
</dbReference>
<organism evidence="14 15">
    <name type="scientific">candidate division KSB3 bacterium</name>
    <dbReference type="NCBI Taxonomy" id="2044937"/>
    <lineage>
        <taxon>Bacteria</taxon>
        <taxon>candidate division KSB3</taxon>
    </lineage>
</organism>
<feature type="transmembrane region" description="Helical" evidence="10">
    <location>
        <begin position="185"/>
        <end position="205"/>
    </location>
</feature>
<keyword evidence="3" id="KW-1003">Cell membrane</keyword>
<dbReference type="InterPro" id="IPR017871">
    <property type="entry name" value="ABC_transporter-like_CS"/>
</dbReference>
<evidence type="ECO:0000259" key="11">
    <source>
        <dbReference type="PROSITE" id="PS50893"/>
    </source>
</evidence>
<evidence type="ECO:0000259" key="13">
    <source>
        <dbReference type="PROSITE" id="PS50990"/>
    </source>
</evidence>
<dbReference type="PROSITE" id="PS00211">
    <property type="entry name" value="ABC_TRANSPORTER_1"/>
    <property type="match status" value="1"/>
</dbReference>